<reference evidence="2 3" key="1">
    <citation type="submission" date="2022-02" db="EMBL/GenBank/DDBJ databases">
        <title>Uncovering new skin microbiome diversity through culturing and metagenomics.</title>
        <authorList>
            <person name="Conlan S."/>
            <person name="Deming C."/>
            <person name="Nisc Comparative Sequencing Program N."/>
            <person name="Segre J.A."/>
        </authorList>
    </citation>
    <scope>NUCLEOTIDE SEQUENCE [LARGE SCALE GENOMIC DNA]</scope>
    <source>
        <strain evidence="2 3">ACRQV</strain>
    </source>
</reference>
<feature type="compositionally biased region" description="Basic and acidic residues" evidence="1">
    <location>
        <begin position="73"/>
        <end position="89"/>
    </location>
</feature>
<proteinExistence type="predicted"/>
<comment type="caution">
    <text evidence="2">The sequence shown here is derived from an EMBL/GenBank/DDBJ whole genome shotgun (WGS) entry which is preliminary data.</text>
</comment>
<dbReference type="EMBL" id="JAKRDF010000044">
    <property type="protein sequence ID" value="MCG7277371.1"/>
    <property type="molecule type" value="Genomic_DNA"/>
</dbReference>
<organism evidence="2 3">
    <name type="scientific">Corynebacterium singulare</name>
    <dbReference type="NCBI Taxonomy" id="161899"/>
    <lineage>
        <taxon>Bacteria</taxon>
        <taxon>Bacillati</taxon>
        <taxon>Actinomycetota</taxon>
        <taxon>Actinomycetes</taxon>
        <taxon>Mycobacteriales</taxon>
        <taxon>Corynebacteriaceae</taxon>
        <taxon>Corynebacterium</taxon>
    </lineage>
</organism>
<dbReference type="RefSeq" id="WP_239181336.1">
    <property type="nucleotide sequence ID" value="NZ_JAKRDF010000044.1"/>
</dbReference>
<evidence type="ECO:0000313" key="3">
    <source>
        <dbReference type="Proteomes" id="UP001521911"/>
    </source>
</evidence>
<accession>A0ABS9PXA5</accession>
<feature type="non-terminal residue" evidence="2">
    <location>
        <position position="1"/>
    </location>
</feature>
<evidence type="ECO:0000256" key="1">
    <source>
        <dbReference type="SAM" id="MobiDB-lite"/>
    </source>
</evidence>
<evidence type="ECO:0000313" key="2">
    <source>
        <dbReference type="EMBL" id="MCG7277371.1"/>
    </source>
</evidence>
<dbReference type="Proteomes" id="UP001521911">
    <property type="component" value="Unassembled WGS sequence"/>
</dbReference>
<gene>
    <name evidence="2" type="ORF">MHK08_13035</name>
</gene>
<protein>
    <submittedName>
        <fullName evidence="2">Uncharacterized protein</fullName>
    </submittedName>
</protein>
<sequence>ADTSCANATYTMTENREPYHLSGKPRPTTRIAPTNYAETALGRDFFIECVEHLVRKAPRVEDGICGNINHGSAEGRHSQIGKDRQDRFI</sequence>
<feature type="region of interest" description="Disordered" evidence="1">
    <location>
        <begin position="69"/>
        <end position="89"/>
    </location>
</feature>
<name>A0ABS9PXA5_9CORY</name>
<keyword evidence="3" id="KW-1185">Reference proteome</keyword>